<evidence type="ECO:0000256" key="2">
    <source>
        <dbReference type="ARBA" id="ARBA00022815"/>
    </source>
</evidence>
<proteinExistence type="inferred from homology"/>
<dbReference type="PROSITE" id="PS00267">
    <property type="entry name" value="TACHYKININ"/>
    <property type="match status" value="1"/>
</dbReference>
<dbReference type="Proteomes" id="UP000694405">
    <property type="component" value="Chromosome 21"/>
</dbReference>
<feature type="compositionally biased region" description="Pro residues" evidence="3">
    <location>
        <begin position="33"/>
        <end position="53"/>
    </location>
</feature>
<evidence type="ECO:0000256" key="3">
    <source>
        <dbReference type="SAM" id="MobiDB-lite"/>
    </source>
</evidence>
<dbReference type="Ensembl" id="ENSMUNT00000029388.1">
    <property type="protein sequence ID" value="ENSMUNP00000031833.1"/>
    <property type="gene ID" value="ENSMUNG00000020693.1"/>
</dbReference>
<feature type="region of interest" description="Disordered" evidence="3">
    <location>
        <begin position="18"/>
        <end position="103"/>
    </location>
</feature>
<evidence type="ECO:0000256" key="1">
    <source>
        <dbReference type="ARBA" id="ARBA00007518"/>
    </source>
</evidence>
<sequence length="103" mass="10528">MRTRPVLTVLLVLALPLALSRRPPGPAQVAPSGGPPFPHSRSPPFPPRSPASPPAGDARPAAGAPESARQPRARDMHDFFVGLMGKRAAEPAGGDSGGRGSPV</sequence>
<protein>
    <submittedName>
        <fullName evidence="5">Uncharacterized protein</fullName>
    </submittedName>
</protein>
<evidence type="ECO:0000313" key="6">
    <source>
        <dbReference type="Proteomes" id="UP000694405"/>
    </source>
</evidence>
<comment type="similarity">
    <text evidence="1">Belongs to the tachykinin family.</text>
</comment>
<dbReference type="AlphaFoldDB" id="A0A8V5GMT1"/>
<evidence type="ECO:0000313" key="5">
    <source>
        <dbReference type="Ensembl" id="ENSMUNP00000031833.1"/>
    </source>
</evidence>
<reference evidence="5" key="2">
    <citation type="submission" date="2025-08" db="UniProtKB">
        <authorList>
            <consortium name="Ensembl"/>
        </authorList>
    </citation>
    <scope>IDENTIFICATION</scope>
</reference>
<reference evidence="5" key="3">
    <citation type="submission" date="2025-09" db="UniProtKB">
        <authorList>
            <consortium name="Ensembl"/>
        </authorList>
    </citation>
    <scope>IDENTIFICATION</scope>
</reference>
<feature type="signal peptide" evidence="4">
    <location>
        <begin position="1"/>
        <end position="20"/>
    </location>
</feature>
<organism evidence="5 6">
    <name type="scientific">Melopsittacus undulatus</name>
    <name type="common">Budgerigar</name>
    <name type="synonym">Psittacus undulatus</name>
    <dbReference type="NCBI Taxonomy" id="13146"/>
    <lineage>
        <taxon>Eukaryota</taxon>
        <taxon>Metazoa</taxon>
        <taxon>Chordata</taxon>
        <taxon>Craniata</taxon>
        <taxon>Vertebrata</taxon>
        <taxon>Euteleostomi</taxon>
        <taxon>Archelosauria</taxon>
        <taxon>Archosauria</taxon>
        <taxon>Dinosauria</taxon>
        <taxon>Saurischia</taxon>
        <taxon>Theropoda</taxon>
        <taxon>Coelurosauria</taxon>
        <taxon>Aves</taxon>
        <taxon>Neognathae</taxon>
        <taxon>Neoaves</taxon>
        <taxon>Telluraves</taxon>
        <taxon>Australaves</taxon>
        <taxon>Psittaciformes</taxon>
        <taxon>Psittaculidae</taxon>
        <taxon>Melopsittacus</taxon>
    </lineage>
</organism>
<dbReference type="InterPro" id="IPR013055">
    <property type="entry name" value="Tachy_Neuro_lke_CS"/>
</dbReference>
<keyword evidence="4" id="KW-0732">Signal</keyword>
<name>A0A8V5GMT1_MELUD</name>
<accession>A0A8V5GMT1</accession>
<reference evidence="5" key="1">
    <citation type="submission" date="2020-03" db="EMBL/GenBank/DDBJ databases">
        <title>Melopsittacus undulatus (budgerigar) genome, bMelUnd1, maternal haplotype with Z.</title>
        <authorList>
            <person name="Gedman G."/>
            <person name="Mountcastle J."/>
            <person name="Haase B."/>
            <person name="Formenti G."/>
            <person name="Wright T."/>
            <person name="Apodaca J."/>
            <person name="Pelan S."/>
            <person name="Chow W."/>
            <person name="Rhie A."/>
            <person name="Howe K."/>
            <person name="Fedrigo O."/>
            <person name="Jarvis E.D."/>
        </authorList>
    </citation>
    <scope>NUCLEOTIDE SEQUENCE [LARGE SCALE GENOMIC DNA]</scope>
</reference>
<feature type="chain" id="PRO_5043781239" evidence="4">
    <location>
        <begin position="21"/>
        <end position="103"/>
    </location>
</feature>
<feature type="compositionally biased region" description="Low complexity" evidence="3">
    <location>
        <begin position="54"/>
        <end position="65"/>
    </location>
</feature>
<feature type="compositionally biased region" description="Gly residues" evidence="3">
    <location>
        <begin position="94"/>
        <end position="103"/>
    </location>
</feature>
<evidence type="ECO:0000256" key="4">
    <source>
        <dbReference type="SAM" id="SignalP"/>
    </source>
</evidence>
<keyword evidence="6" id="KW-1185">Reference proteome</keyword>
<keyword evidence="2" id="KW-0027">Amidation</keyword>